<evidence type="ECO:0000256" key="3">
    <source>
        <dbReference type="ARBA" id="ARBA00022801"/>
    </source>
</evidence>
<dbReference type="Proteomes" id="UP000032261">
    <property type="component" value="Chromosome"/>
</dbReference>
<comment type="similarity">
    <text evidence="1 5">Belongs to the polypeptide deformylase family.</text>
</comment>
<dbReference type="HOGENOM" id="CLU_061901_4_0_14"/>
<evidence type="ECO:0000256" key="5">
    <source>
        <dbReference type="HAMAP-Rule" id="MF_00163"/>
    </source>
</evidence>
<keyword evidence="3 5" id="KW-0378">Hydrolase</keyword>
<dbReference type="PIRSF" id="PIRSF004749">
    <property type="entry name" value="Pep_def"/>
    <property type="match status" value="1"/>
</dbReference>
<dbReference type="STRING" id="42094.JM47_02330"/>
<feature type="binding site" evidence="5">
    <location>
        <position position="171"/>
    </location>
    <ligand>
        <name>Fe cation</name>
        <dbReference type="ChEBI" id="CHEBI:24875"/>
    </ligand>
</feature>
<dbReference type="GO" id="GO:0046872">
    <property type="term" value="F:metal ion binding"/>
    <property type="evidence" value="ECO:0007669"/>
    <property type="project" value="UniProtKB-KW"/>
</dbReference>
<dbReference type="Gene3D" id="3.90.45.10">
    <property type="entry name" value="Peptide deformylase"/>
    <property type="match status" value="1"/>
</dbReference>
<dbReference type="InterPro" id="IPR023635">
    <property type="entry name" value="Peptide_deformylase"/>
</dbReference>
<evidence type="ECO:0000313" key="7">
    <source>
        <dbReference type="Proteomes" id="UP000032261"/>
    </source>
</evidence>
<keyword evidence="5" id="KW-0408">Iron</keyword>
<dbReference type="PATRIC" id="fig|42094.4.peg.460"/>
<comment type="function">
    <text evidence="5">Removes the formyl group from the N-terminal Met of newly synthesized proteins. Requires at least a dipeptide for an efficient rate of reaction. N-terminal L-methionine is a prerequisite for activity but the enzyme has broad specificity at other positions.</text>
</comment>
<dbReference type="EMBL" id="CP009770">
    <property type="protein sequence ID" value="AJQ45403.1"/>
    <property type="molecule type" value="Genomic_DNA"/>
</dbReference>
<dbReference type="HAMAP" id="MF_00163">
    <property type="entry name" value="Pep_deformylase"/>
    <property type="match status" value="1"/>
</dbReference>
<dbReference type="Pfam" id="PF01327">
    <property type="entry name" value="Pep_deformylase"/>
    <property type="match status" value="1"/>
</dbReference>
<dbReference type="PRINTS" id="PR01576">
    <property type="entry name" value="PDEFORMYLASE"/>
</dbReference>
<comment type="catalytic activity">
    <reaction evidence="5">
        <text>N-terminal N-formyl-L-methionyl-[peptide] + H2O = N-terminal L-methionyl-[peptide] + formate</text>
        <dbReference type="Rhea" id="RHEA:24420"/>
        <dbReference type="Rhea" id="RHEA-COMP:10639"/>
        <dbReference type="Rhea" id="RHEA-COMP:10640"/>
        <dbReference type="ChEBI" id="CHEBI:15377"/>
        <dbReference type="ChEBI" id="CHEBI:15740"/>
        <dbReference type="ChEBI" id="CHEBI:49298"/>
        <dbReference type="ChEBI" id="CHEBI:64731"/>
        <dbReference type="EC" id="3.5.1.88"/>
    </reaction>
</comment>
<reference evidence="6 7" key="1">
    <citation type="journal article" date="2015" name="Genome Announc.">
        <title>Genome Sequence of Ureaplasma diversum Strain ATCC 49782.</title>
        <authorList>
            <person name="Marques L.M."/>
            <person name="Guimaraes A.M."/>
            <person name="Martins H.B."/>
            <person name="Rezende I.S."/>
            <person name="Barbosa M.S."/>
            <person name="Campos G.B."/>
            <person name="do Nascimento N.C."/>
            <person name="Dos Santos A.P."/>
            <person name="Amorim A.T."/>
            <person name="Santos V.M."/>
            <person name="Messick J.B."/>
            <person name="Timenetsky J."/>
        </authorList>
    </citation>
    <scope>NUCLEOTIDE SEQUENCE [LARGE SCALE GENOMIC DNA]</scope>
    <source>
        <strain evidence="6 7">ATCC 49782</strain>
    </source>
</reference>
<gene>
    <name evidence="5" type="primary">def</name>
    <name evidence="6" type="ORF">JM47_02330</name>
</gene>
<name>A0A0C5RL79_9BACT</name>
<feature type="binding site" evidence="5">
    <location>
        <position position="167"/>
    </location>
    <ligand>
        <name>Fe cation</name>
        <dbReference type="ChEBI" id="CHEBI:24875"/>
    </ligand>
</feature>
<dbReference type="CDD" id="cd00487">
    <property type="entry name" value="Pep_deformylase"/>
    <property type="match status" value="1"/>
</dbReference>
<dbReference type="EC" id="3.5.1.88" evidence="5"/>
<organism evidence="6 7">
    <name type="scientific">Ureaplasma diversum</name>
    <dbReference type="NCBI Taxonomy" id="42094"/>
    <lineage>
        <taxon>Bacteria</taxon>
        <taxon>Bacillati</taxon>
        <taxon>Mycoplasmatota</taxon>
        <taxon>Mycoplasmoidales</taxon>
        <taxon>Mycoplasmoidaceae</taxon>
        <taxon>Ureaplasma</taxon>
    </lineage>
</organism>
<proteinExistence type="inferred from homology"/>
<evidence type="ECO:0000256" key="1">
    <source>
        <dbReference type="ARBA" id="ARBA00010759"/>
    </source>
</evidence>
<comment type="cofactor">
    <cofactor evidence="5">
        <name>Fe(2+)</name>
        <dbReference type="ChEBI" id="CHEBI:29033"/>
    </cofactor>
    <text evidence="5">Binds 1 Fe(2+) ion.</text>
</comment>
<protein>
    <recommendedName>
        <fullName evidence="5">Peptide deformylase</fullName>
        <shortName evidence="5">PDF</shortName>
        <ecNumber evidence="5">3.5.1.88</ecNumber>
    </recommendedName>
    <alternativeName>
        <fullName evidence="5">Polypeptide deformylase</fullName>
    </alternativeName>
</protein>
<evidence type="ECO:0000256" key="2">
    <source>
        <dbReference type="ARBA" id="ARBA00022723"/>
    </source>
</evidence>
<evidence type="ECO:0000313" key="6">
    <source>
        <dbReference type="EMBL" id="AJQ45403.1"/>
    </source>
</evidence>
<dbReference type="AlphaFoldDB" id="A0A0C5RL79"/>
<keyword evidence="2 5" id="KW-0479">Metal-binding</keyword>
<dbReference type="InterPro" id="IPR036821">
    <property type="entry name" value="Peptide_deformylase_sf"/>
</dbReference>
<feature type="binding site" evidence="5">
    <location>
        <position position="123"/>
    </location>
    <ligand>
        <name>Fe cation</name>
        <dbReference type="ChEBI" id="CHEBI:24875"/>
    </ligand>
</feature>
<dbReference type="SUPFAM" id="SSF56420">
    <property type="entry name" value="Peptide deformylase"/>
    <property type="match status" value="1"/>
</dbReference>
<dbReference type="RefSeq" id="WP_208894815.1">
    <property type="nucleotide sequence ID" value="NZ_CP009770.1"/>
</dbReference>
<dbReference type="NCBIfam" id="TIGR00079">
    <property type="entry name" value="pept_deformyl"/>
    <property type="match status" value="1"/>
</dbReference>
<feature type="active site" evidence="5">
    <location>
        <position position="168"/>
    </location>
</feature>
<dbReference type="GO" id="GO:0006412">
    <property type="term" value="P:translation"/>
    <property type="evidence" value="ECO:0007669"/>
    <property type="project" value="UniProtKB-UniRule"/>
</dbReference>
<dbReference type="GO" id="GO:0042586">
    <property type="term" value="F:peptide deformylase activity"/>
    <property type="evidence" value="ECO:0007669"/>
    <property type="project" value="UniProtKB-UniRule"/>
</dbReference>
<sequence length="198" mass="23048">MYNVKFKDLIKPNAKPNKAWIYMDTNPVIRAVAKPIDSYEFSNEDIYYLKRMVNYIEASFFNKAKKFKIRAGVAIAAPQVGWSKRATYIHFENDDKVYQYLLINPEIVYKSEQIAYIICGEGCLSVESDKAGNVPRHSVVRVKAYDLIREKEIEEEFSGFAAMCLQHELDHLDGKVYYDHINKDDPQYSDKAWIKIGR</sequence>
<accession>A0A0C5RL79</accession>
<evidence type="ECO:0000256" key="4">
    <source>
        <dbReference type="ARBA" id="ARBA00022917"/>
    </source>
</evidence>
<dbReference type="PANTHER" id="PTHR10458:SF8">
    <property type="entry name" value="PEPTIDE DEFORMYLASE 2"/>
    <property type="match status" value="1"/>
</dbReference>
<dbReference type="KEGG" id="ude:JM47_02330"/>
<dbReference type="PANTHER" id="PTHR10458">
    <property type="entry name" value="PEPTIDE DEFORMYLASE"/>
    <property type="match status" value="1"/>
</dbReference>
<keyword evidence="4 5" id="KW-0648">Protein biosynthesis</keyword>